<dbReference type="AlphaFoldDB" id="A0A927CAU2"/>
<protein>
    <submittedName>
        <fullName evidence="1">Uncharacterized protein</fullName>
    </submittedName>
</protein>
<name>A0A927CAU2_9BACL</name>
<dbReference type="InterPro" id="IPR006311">
    <property type="entry name" value="TAT_signal"/>
</dbReference>
<proteinExistence type="predicted"/>
<evidence type="ECO:0000313" key="1">
    <source>
        <dbReference type="EMBL" id="MBD2863182.1"/>
    </source>
</evidence>
<keyword evidence="2" id="KW-1185">Reference proteome</keyword>
<accession>A0A927CAU2</accession>
<reference evidence="1" key="1">
    <citation type="submission" date="2020-09" db="EMBL/GenBank/DDBJ databases">
        <title>A novel bacterium of genus Paenibacillus, isolated from South China Sea.</title>
        <authorList>
            <person name="Huang H."/>
            <person name="Mo K."/>
            <person name="Hu Y."/>
        </authorList>
    </citation>
    <scope>NUCLEOTIDE SEQUENCE</scope>
    <source>
        <strain evidence="1">IB182363</strain>
    </source>
</reference>
<dbReference type="Proteomes" id="UP000639396">
    <property type="component" value="Unassembled WGS sequence"/>
</dbReference>
<dbReference type="EMBL" id="JACXJA010000017">
    <property type="protein sequence ID" value="MBD2863182.1"/>
    <property type="molecule type" value="Genomic_DNA"/>
</dbReference>
<dbReference type="PROSITE" id="PS51318">
    <property type="entry name" value="TAT"/>
    <property type="match status" value="1"/>
</dbReference>
<dbReference type="RefSeq" id="WP_190928752.1">
    <property type="nucleotide sequence ID" value="NZ_JACXJA010000017.1"/>
</dbReference>
<gene>
    <name evidence="1" type="ORF">IDH45_14410</name>
</gene>
<comment type="caution">
    <text evidence="1">The sequence shown here is derived from an EMBL/GenBank/DDBJ whole genome shotgun (WGS) entry which is preliminary data.</text>
</comment>
<sequence>MANESMSRRQLLAALGAAGIGAVGVSVATAGLASGAPYPGNSVRHHVYGGNENPICDDPIVGVTVQDFMSEAEIDDCKLDTPLLDHSTALINFFAFIQNNKCVSADCSGNFNLSQAIVLNAPKTDRILFDATIYAKGSGGDLLTLNQCNHIVTEGKLMLTTEATLYSMKTWNRGLVIESSSAAQFNWYLRAFGFKFWNIEIGNLGNNNSISLGSVRSQYGGSTLSQRSLTVTQVNTATTSEFTYSIDLNNESYKNLGFVITGGVYYPVISHDVMNKKIVTPLINGSKTSVQIVGFHVSRTFIARTDNPTTAAPSQRSIITLNEGVELPAGFERSDYVIVDSLAYRIMGYDNSTLQLTVYPRIKDYTKTTGLVHFAYGGGIRFNGADSNLILCKKLSLTGNAIGIRNNNFYSASMDSVGAEFNTIAVGSGVALTGVTKNNNLSNAYFEGNVFNTVDSSADTGVNVISNPIAWDWSKFKRLIPLGSTENNVTTYSKTGFVIVEDGATYKKQRNAYDGAGESSPTITLGQTEHLVVRGNTNTVSLKDDLTKRTIFGYVDIFFSVIGTRSNGTTDGATLTLKSTDGYTINGVVGDLVLSGARNALMVHARLISGNNWQVSIYKASYQDVVKSIDIPSIPANGVHTAMTTVGNALMGDKVSVSFDVDLQGLIVTASVSSAGNVRYTLYNPTAATIDLTSANVRFRLE</sequence>
<organism evidence="1 2">
    <name type="scientific">Paenibacillus oceani</name>
    <dbReference type="NCBI Taxonomy" id="2772510"/>
    <lineage>
        <taxon>Bacteria</taxon>
        <taxon>Bacillati</taxon>
        <taxon>Bacillota</taxon>
        <taxon>Bacilli</taxon>
        <taxon>Bacillales</taxon>
        <taxon>Paenibacillaceae</taxon>
        <taxon>Paenibacillus</taxon>
    </lineage>
</organism>
<evidence type="ECO:0000313" key="2">
    <source>
        <dbReference type="Proteomes" id="UP000639396"/>
    </source>
</evidence>